<gene>
    <name evidence="9" type="ORF">Apa02nite_058140</name>
</gene>
<keyword evidence="3 6" id="KW-0133">Cell shape</keyword>
<dbReference type="PROSITE" id="PS52029">
    <property type="entry name" value="LD_TPASE"/>
    <property type="match status" value="1"/>
</dbReference>
<evidence type="ECO:0000256" key="4">
    <source>
        <dbReference type="ARBA" id="ARBA00022984"/>
    </source>
</evidence>
<evidence type="ECO:0000256" key="3">
    <source>
        <dbReference type="ARBA" id="ARBA00022960"/>
    </source>
</evidence>
<evidence type="ECO:0000256" key="2">
    <source>
        <dbReference type="ARBA" id="ARBA00022679"/>
    </source>
</evidence>
<dbReference type="InterPro" id="IPR005490">
    <property type="entry name" value="LD_TPept_cat_dom"/>
</dbReference>
<dbReference type="PANTHER" id="PTHR30582">
    <property type="entry name" value="L,D-TRANSPEPTIDASE"/>
    <property type="match status" value="1"/>
</dbReference>
<protein>
    <recommendedName>
        <fullName evidence="8">L,D-TPase catalytic domain-containing protein</fullName>
    </recommendedName>
</protein>
<keyword evidence="10" id="KW-1185">Reference proteome</keyword>
<name>A0ABQ4BG94_9ACTN</name>
<dbReference type="SUPFAM" id="SSF141523">
    <property type="entry name" value="L,D-transpeptidase catalytic domain-like"/>
    <property type="match status" value="1"/>
</dbReference>
<organism evidence="9 10">
    <name type="scientific">Actinoplanes palleronii</name>
    <dbReference type="NCBI Taxonomy" id="113570"/>
    <lineage>
        <taxon>Bacteria</taxon>
        <taxon>Bacillati</taxon>
        <taxon>Actinomycetota</taxon>
        <taxon>Actinomycetes</taxon>
        <taxon>Micromonosporales</taxon>
        <taxon>Micromonosporaceae</taxon>
        <taxon>Actinoplanes</taxon>
    </lineage>
</organism>
<feature type="active site" description="Proton donor/acceptor" evidence="6">
    <location>
        <position position="247"/>
    </location>
</feature>
<dbReference type="InterPro" id="IPR050979">
    <property type="entry name" value="LD-transpeptidase"/>
</dbReference>
<keyword evidence="7" id="KW-0732">Signal</keyword>
<dbReference type="Pfam" id="PF03734">
    <property type="entry name" value="YkuD"/>
    <property type="match status" value="1"/>
</dbReference>
<feature type="domain" description="L,D-TPase catalytic" evidence="8">
    <location>
        <begin position="165"/>
        <end position="287"/>
    </location>
</feature>
<evidence type="ECO:0000256" key="6">
    <source>
        <dbReference type="PROSITE-ProRule" id="PRU01373"/>
    </source>
</evidence>
<keyword evidence="2" id="KW-0808">Transferase</keyword>
<dbReference type="Gene3D" id="2.40.440.10">
    <property type="entry name" value="L,D-transpeptidase catalytic domain-like"/>
    <property type="match status" value="1"/>
</dbReference>
<evidence type="ECO:0000256" key="5">
    <source>
        <dbReference type="ARBA" id="ARBA00023316"/>
    </source>
</evidence>
<evidence type="ECO:0000313" key="10">
    <source>
        <dbReference type="Proteomes" id="UP000624709"/>
    </source>
</evidence>
<evidence type="ECO:0000313" key="9">
    <source>
        <dbReference type="EMBL" id="GIE69706.1"/>
    </source>
</evidence>
<evidence type="ECO:0000256" key="7">
    <source>
        <dbReference type="SAM" id="SignalP"/>
    </source>
</evidence>
<dbReference type="EMBL" id="BOMS01000091">
    <property type="protein sequence ID" value="GIE69706.1"/>
    <property type="molecule type" value="Genomic_DNA"/>
</dbReference>
<accession>A0ABQ4BG94</accession>
<feature type="signal peptide" evidence="7">
    <location>
        <begin position="1"/>
        <end position="23"/>
    </location>
</feature>
<feature type="chain" id="PRO_5046062905" description="L,D-TPase catalytic domain-containing protein" evidence="7">
    <location>
        <begin position="24"/>
        <end position="288"/>
    </location>
</feature>
<dbReference type="CDD" id="cd16913">
    <property type="entry name" value="YkuD_like"/>
    <property type="match status" value="1"/>
</dbReference>
<evidence type="ECO:0000259" key="8">
    <source>
        <dbReference type="PROSITE" id="PS52029"/>
    </source>
</evidence>
<dbReference type="RefSeq" id="WP_203827842.1">
    <property type="nucleotide sequence ID" value="NZ_BAAATY010000026.1"/>
</dbReference>
<dbReference type="InterPro" id="IPR038063">
    <property type="entry name" value="Transpep_catalytic_dom"/>
</dbReference>
<keyword evidence="4 6" id="KW-0573">Peptidoglycan synthesis</keyword>
<evidence type="ECO:0000256" key="1">
    <source>
        <dbReference type="ARBA" id="ARBA00004752"/>
    </source>
</evidence>
<comment type="caution">
    <text evidence="9">The sequence shown here is derived from an EMBL/GenBank/DDBJ whole genome shotgun (WGS) entry which is preliminary data.</text>
</comment>
<proteinExistence type="predicted"/>
<feature type="active site" description="Nucleophile" evidence="6">
    <location>
        <position position="263"/>
    </location>
</feature>
<keyword evidence="5 6" id="KW-0961">Cell wall biogenesis/degradation</keyword>
<comment type="pathway">
    <text evidence="1 6">Cell wall biogenesis; peptidoglycan biosynthesis.</text>
</comment>
<reference evidence="9 10" key="1">
    <citation type="submission" date="2021-01" db="EMBL/GenBank/DDBJ databases">
        <title>Whole genome shotgun sequence of Actinoplanes palleronii NBRC 14916.</title>
        <authorList>
            <person name="Komaki H."/>
            <person name="Tamura T."/>
        </authorList>
    </citation>
    <scope>NUCLEOTIDE SEQUENCE [LARGE SCALE GENOMIC DNA]</scope>
    <source>
        <strain evidence="9 10">NBRC 14916</strain>
    </source>
</reference>
<sequence>MPGARTRVYLTAAAVAVVLAAGAAVGLANGRDTTAAPEQWVAPSAPPATLPVSPSASAGPLKLVKAPEDLPIISYAKGPRGLPADPAKNSTVAPTEGLHPTKKVALYDAPGGTPRAFLPPEISGLRTVVPIVAEDRGWVAVLVPSVNRRIGWVPPGGWQTAVLHDQLVLQRSQHTLTWLRDGQEHQRWTVAVGSRATPTPVGRTYVMGTTRMSGSPYLGLDALVLGSIPEEPEKMAAVFQLAHTGIHAWYKADVFGTSVSNGCIRMPKAAQQKLLDEIGPGTPLTVIA</sequence>
<dbReference type="Proteomes" id="UP000624709">
    <property type="component" value="Unassembled WGS sequence"/>
</dbReference>